<name>A0A382YMN5_9ZZZZ</name>
<proteinExistence type="predicted"/>
<protein>
    <submittedName>
        <fullName evidence="1">Uncharacterized protein</fullName>
    </submittedName>
</protein>
<feature type="non-terminal residue" evidence="1">
    <location>
        <position position="1"/>
    </location>
</feature>
<dbReference type="EMBL" id="UINC01176898">
    <property type="protein sequence ID" value="SVD84249.1"/>
    <property type="molecule type" value="Genomic_DNA"/>
</dbReference>
<dbReference type="AlphaFoldDB" id="A0A382YMN5"/>
<gene>
    <name evidence="1" type="ORF">METZ01_LOCUS437103</name>
</gene>
<sequence length="45" mass="4595">VATYLDRILDTHRASALADRRGLGDLLDEAGACPPARGFGAAIGA</sequence>
<organism evidence="1">
    <name type="scientific">marine metagenome</name>
    <dbReference type="NCBI Taxonomy" id="408172"/>
    <lineage>
        <taxon>unclassified sequences</taxon>
        <taxon>metagenomes</taxon>
        <taxon>ecological metagenomes</taxon>
    </lineage>
</organism>
<evidence type="ECO:0000313" key="1">
    <source>
        <dbReference type="EMBL" id="SVD84249.1"/>
    </source>
</evidence>
<feature type="non-terminal residue" evidence="1">
    <location>
        <position position="45"/>
    </location>
</feature>
<reference evidence="1" key="1">
    <citation type="submission" date="2018-05" db="EMBL/GenBank/DDBJ databases">
        <authorList>
            <person name="Lanie J.A."/>
            <person name="Ng W.-L."/>
            <person name="Kazmierczak K.M."/>
            <person name="Andrzejewski T.M."/>
            <person name="Davidsen T.M."/>
            <person name="Wayne K.J."/>
            <person name="Tettelin H."/>
            <person name="Glass J.I."/>
            <person name="Rusch D."/>
            <person name="Podicherti R."/>
            <person name="Tsui H.-C.T."/>
            <person name="Winkler M.E."/>
        </authorList>
    </citation>
    <scope>NUCLEOTIDE SEQUENCE</scope>
</reference>
<accession>A0A382YMN5</accession>